<keyword evidence="2" id="KW-1185">Reference proteome</keyword>
<gene>
    <name evidence="1" type="ORF">RFULGI_LOCUS426</name>
</gene>
<name>A0A9N8VHL1_9GLOM</name>
<dbReference type="AlphaFoldDB" id="A0A9N8VHL1"/>
<comment type="caution">
    <text evidence="1">The sequence shown here is derived from an EMBL/GenBank/DDBJ whole genome shotgun (WGS) entry which is preliminary data.</text>
</comment>
<proteinExistence type="predicted"/>
<evidence type="ECO:0000313" key="2">
    <source>
        <dbReference type="Proteomes" id="UP000789396"/>
    </source>
</evidence>
<sequence>MSRPNKRKLHTSKLSRKQGRFVSQEMSLDMDMTQNLLQDEIAEEEMPQIEPMKEVTITQEKANESGEKSKKLKCR</sequence>
<protein>
    <submittedName>
        <fullName evidence="1">16421_t:CDS:1</fullName>
    </submittedName>
</protein>
<evidence type="ECO:0000313" key="1">
    <source>
        <dbReference type="EMBL" id="CAG8455182.1"/>
    </source>
</evidence>
<dbReference type="OrthoDB" id="10385967at2759"/>
<dbReference type="Proteomes" id="UP000789396">
    <property type="component" value="Unassembled WGS sequence"/>
</dbReference>
<dbReference type="EMBL" id="CAJVPZ010000153">
    <property type="protein sequence ID" value="CAG8455182.1"/>
    <property type="molecule type" value="Genomic_DNA"/>
</dbReference>
<accession>A0A9N8VHL1</accession>
<organism evidence="1 2">
    <name type="scientific">Racocetra fulgida</name>
    <dbReference type="NCBI Taxonomy" id="60492"/>
    <lineage>
        <taxon>Eukaryota</taxon>
        <taxon>Fungi</taxon>
        <taxon>Fungi incertae sedis</taxon>
        <taxon>Mucoromycota</taxon>
        <taxon>Glomeromycotina</taxon>
        <taxon>Glomeromycetes</taxon>
        <taxon>Diversisporales</taxon>
        <taxon>Gigasporaceae</taxon>
        <taxon>Racocetra</taxon>
    </lineage>
</organism>
<reference evidence="1" key="1">
    <citation type="submission" date="2021-06" db="EMBL/GenBank/DDBJ databases">
        <authorList>
            <person name="Kallberg Y."/>
            <person name="Tangrot J."/>
            <person name="Rosling A."/>
        </authorList>
    </citation>
    <scope>NUCLEOTIDE SEQUENCE</scope>
    <source>
        <strain evidence="1">IN212</strain>
    </source>
</reference>